<organism evidence="2 3">
    <name type="scientific">Rhodococcoides kyotonense</name>
    <dbReference type="NCBI Taxonomy" id="398843"/>
    <lineage>
        <taxon>Bacteria</taxon>
        <taxon>Bacillati</taxon>
        <taxon>Actinomycetota</taxon>
        <taxon>Actinomycetes</taxon>
        <taxon>Mycobacteriales</taxon>
        <taxon>Nocardiaceae</taxon>
        <taxon>Rhodococcoides</taxon>
    </lineage>
</organism>
<dbReference type="EMBL" id="LVHI01000012">
    <property type="protein sequence ID" value="OAK54780.1"/>
    <property type="molecule type" value="Genomic_DNA"/>
</dbReference>
<dbReference type="Proteomes" id="UP000077519">
    <property type="component" value="Unassembled WGS sequence"/>
</dbReference>
<proteinExistence type="predicted"/>
<keyword evidence="1" id="KW-0812">Transmembrane</keyword>
<keyword evidence="3" id="KW-1185">Reference proteome</keyword>
<gene>
    <name evidence="2" type="ORF">A3K89_05500</name>
</gene>
<dbReference type="RefSeq" id="WP_068425625.1">
    <property type="nucleotide sequence ID" value="NZ_LVHI01000012.1"/>
</dbReference>
<keyword evidence="1" id="KW-1133">Transmembrane helix</keyword>
<comment type="caution">
    <text evidence="2">The sequence shown here is derived from an EMBL/GenBank/DDBJ whole genome shotgun (WGS) entry which is preliminary data.</text>
</comment>
<sequence>MTTSATPPLATQQESTAPAVVEQPILLDLASVRLLLDALGAIALFVTATVALSIHEAVAVTAAVGILVLGARGFRRLARRSLPSRDVRDQSVTF</sequence>
<keyword evidence="1" id="KW-0472">Membrane</keyword>
<dbReference type="AlphaFoldDB" id="A0A177YHK2"/>
<protein>
    <submittedName>
        <fullName evidence="2">Uncharacterized protein</fullName>
    </submittedName>
</protein>
<evidence type="ECO:0000256" key="1">
    <source>
        <dbReference type="SAM" id="Phobius"/>
    </source>
</evidence>
<feature type="transmembrane region" description="Helical" evidence="1">
    <location>
        <begin position="38"/>
        <end position="71"/>
    </location>
</feature>
<reference evidence="2 3" key="1">
    <citation type="submission" date="2016-03" db="EMBL/GenBank/DDBJ databases">
        <title>Genome sequence of Rhodococcus kyotonensis KB10.</title>
        <authorList>
            <person name="Jeong H."/>
            <person name="Hong C.E."/>
            <person name="Jo S.H."/>
            <person name="Park J.M."/>
        </authorList>
    </citation>
    <scope>NUCLEOTIDE SEQUENCE [LARGE SCALE GENOMIC DNA]</scope>
    <source>
        <strain evidence="2 3">KB10</strain>
    </source>
</reference>
<name>A0A177YHK2_9NOCA</name>
<evidence type="ECO:0000313" key="2">
    <source>
        <dbReference type="EMBL" id="OAK54780.1"/>
    </source>
</evidence>
<accession>A0A177YHK2</accession>
<evidence type="ECO:0000313" key="3">
    <source>
        <dbReference type="Proteomes" id="UP000077519"/>
    </source>
</evidence>